<evidence type="ECO:0000256" key="1">
    <source>
        <dbReference type="SAM" id="MobiDB-lite"/>
    </source>
</evidence>
<evidence type="ECO:0000313" key="4">
    <source>
        <dbReference type="Proteomes" id="UP001279642"/>
    </source>
</evidence>
<dbReference type="InterPro" id="IPR041649">
    <property type="entry name" value="NepR"/>
</dbReference>
<feature type="region of interest" description="Disordered" evidence="1">
    <location>
        <begin position="1"/>
        <end position="20"/>
    </location>
</feature>
<keyword evidence="4" id="KW-1185">Reference proteome</keyword>
<dbReference type="RefSeq" id="WP_320506681.1">
    <property type="nucleotide sequence ID" value="NZ_JAXCLW010000001.1"/>
</dbReference>
<protein>
    <submittedName>
        <fullName evidence="3">NepR family anti-sigma factor</fullName>
    </submittedName>
</protein>
<sequence>MLKDERQNIGGGESCSKVDDTGTDNCISIEEHAPIVIDRWFDAQVKRLYGEVVSEDLPDDLLRLITKLRKSF</sequence>
<dbReference type="Proteomes" id="UP001279642">
    <property type="component" value="Unassembled WGS sequence"/>
</dbReference>
<dbReference type="EMBL" id="JAXCLW010000001">
    <property type="protein sequence ID" value="MDY0881622.1"/>
    <property type="molecule type" value="Genomic_DNA"/>
</dbReference>
<name>A0ABU5E5S0_9PROT</name>
<comment type="caution">
    <text evidence="3">The sequence shown here is derived from an EMBL/GenBank/DDBJ whole genome shotgun (WGS) entry which is preliminary data.</text>
</comment>
<gene>
    <name evidence="3" type="ORF">SMD27_02080</name>
</gene>
<proteinExistence type="predicted"/>
<evidence type="ECO:0000313" key="3">
    <source>
        <dbReference type="EMBL" id="MDY0881622.1"/>
    </source>
</evidence>
<feature type="domain" description="Anti-sigma factor NepR" evidence="2">
    <location>
        <begin position="42"/>
        <end position="70"/>
    </location>
</feature>
<dbReference type="Pfam" id="PF18557">
    <property type="entry name" value="NepR"/>
    <property type="match status" value="1"/>
</dbReference>
<reference evidence="3 4" key="1">
    <citation type="journal article" date="2016" name="Antonie Van Leeuwenhoek">
        <title>Dongia soli sp. nov., isolated from soil from Dokdo, Korea.</title>
        <authorList>
            <person name="Kim D.U."/>
            <person name="Lee H."/>
            <person name="Kim H."/>
            <person name="Kim S.G."/>
            <person name="Ka J.O."/>
        </authorList>
    </citation>
    <scope>NUCLEOTIDE SEQUENCE [LARGE SCALE GENOMIC DNA]</scope>
    <source>
        <strain evidence="3 4">D78</strain>
    </source>
</reference>
<organism evidence="3 4">
    <name type="scientific">Dongia soli</name>
    <dbReference type="NCBI Taxonomy" id="600628"/>
    <lineage>
        <taxon>Bacteria</taxon>
        <taxon>Pseudomonadati</taxon>
        <taxon>Pseudomonadota</taxon>
        <taxon>Alphaproteobacteria</taxon>
        <taxon>Rhodospirillales</taxon>
        <taxon>Dongiaceae</taxon>
        <taxon>Dongia</taxon>
    </lineage>
</organism>
<accession>A0ABU5E5S0</accession>
<evidence type="ECO:0000259" key="2">
    <source>
        <dbReference type="Pfam" id="PF18557"/>
    </source>
</evidence>